<dbReference type="Proteomes" id="UP001151760">
    <property type="component" value="Unassembled WGS sequence"/>
</dbReference>
<evidence type="ECO:0000313" key="2">
    <source>
        <dbReference type="Proteomes" id="UP001151760"/>
    </source>
</evidence>
<name>A0ABQ5HTZ7_9ASTR</name>
<evidence type="ECO:0000313" key="1">
    <source>
        <dbReference type="EMBL" id="GJT91336.1"/>
    </source>
</evidence>
<evidence type="ECO:0008006" key="3">
    <source>
        <dbReference type="Google" id="ProtNLM"/>
    </source>
</evidence>
<comment type="caution">
    <text evidence="1">The sequence shown here is derived from an EMBL/GenBank/DDBJ whole genome shotgun (WGS) entry which is preliminary data.</text>
</comment>
<gene>
    <name evidence="1" type="ORF">Tco_1080181</name>
</gene>
<proteinExistence type="predicted"/>
<reference evidence="1" key="1">
    <citation type="journal article" date="2022" name="Int. J. Mol. Sci.">
        <title>Draft Genome of Tanacetum Coccineum: Genomic Comparison of Closely Related Tanacetum-Family Plants.</title>
        <authorList>
            <person name="Yamashiro T."/>
            <person name="Shiraishi A."/>
            <person name="Nakayama K."/>
            <person name="Satake H."/>
        </authorList>
    </citation>
    <scope>NUCLEOTIDE SEQUENCE</scope>
</reference>
<accession>A0ABQ5HTZ7</accession>
<reference evidence="1" key="2">
    <citation type="submission" date="2022-01" db="EMBL/GenBank/DDBJ databases">
        <authorList>
            <person name="Yamashiro T."/>
            <person name="Shiraishi A."/>
            <person name="Satake H."/>
            <person name="Nakayama K."/>
        </authorList>
    </citation>
    <scope>NUCLEOTIDE SEQUENCE</scope>
</reference>
<keyword evidence="2" id="KW-1185">Reference proteome</keyword>
<dbReference type="EMBL" id="BQNB010020009">
    <property type="protein sequence ID" value="GJT91336.1"/>
    <property type="molecule type" value="Genomic_DNA"/>
</dbReference>
<sequence length="210" mass="24139">MMQTDRGDGVASIERRHRDLSSDGVEDLTTASGRNRLKSDIEDSTWRQTLIILAAFRPSLGPQNPIVKDLDPCFNQDLLQKAPRHGINLWLQVQIFDDHVNPVTRRTIDQLVGGKLHDRNAEESWALLEDLAFYDNKRWNDPRDFTKPVKAISLPQYVPSTSDRRLIELEIKSAMLPTTLNIAWKISSKLLSEYAPDIYEAEDKWHTFNT</sequence>
<organism evidence="1 2">
    <name type="scientific">Tanacetum coccineum</name>
    <dbReference type="NCBI Taxonomy" id="301880"/>
    <lineage>
        <taxon>Eukaryota</taxon>
        <taxon>Viridiplantae</taxon>
        <taxon>Streptophyta</taxon>
        <taxon>Embryophyta</taxon>
        <taxon>Tracheophyta</taxon>
        <taxon>Spermatophyta</taxon>
        <taxon>Magnoliopsida</taxon>
        <taxon>eudicotyledons</taxon>
        <taxon>Gunneridae</taxon>
        <taxon>Pentapetalae</taxon>
        <taxon>asterids</taxon>
        <taxon>campanulids</taxon>
        <taxon>Asterales</taxon>
        <taxon>Asteraceae</taxon>
        <taxon>Asteroideae</taxon>
        <taxon>Anthemideae</taxon>
        <taxon>Anthemidinae</taxon>
        <taxon>Tanacetum</taxon>
    </lineage>
</organism>
<protein>
    <recommendedName>
        <fullName evidence="3">MAK10-like protein</fullName>
    </recommendedName>
</protein>